<reference evidence="7" key="1">
    <citation type="journal article" date="2021" name="PeerJ">
        <title>Extensive microbial diversity within the chicken gut microbiome revealed by metagenomics and culture.</title>
        <authorList>
            <person name="Gilroy R."/>
            <person name="Ravi A."/>
            <person name="Getino M."/>
            <person name="Pursley I."/>
            <person name="Horton D.L."/>
            <person name="Alikhan N.F."/>
            <person name="Baker D."/>
            <person name="Gharbi K."/>
            <person name="Hall N."/>
            <person name="Watson M."/>
            <person name="Adriaenssens E.M."/>
            <person name="Foster-Nyarko E."/>
            <person name="Jarju S."/>
            <person name="Secka A."/>
            <person name="Antonio M."/>
            <person name="Oren A."/>
            <person name="Chaudhuri R.R."/>
            <person name="La Ragione R."/>
            <person name="Hildebrand F."/>
            <person name="Pallen M.J."/>
        </authorList>
    </citation>
    <scope>NUCLEOTIDE SEQUENCE</scope>
    <source>
        <strain evidence="7">CHK196-7946</strain>
    </source>
</reference>
<evidence type="ECO:0000256" key="3">
    <source>
        <dbReference type="ARBA" id="ARBA00022989"/>
    </source>
</evidence>
<evidence type="ECO:0000259" key="6">
    <source>
        <dbReference type="Pfam" id="PF01957"/>
    </source>
</evidence>
<evidence type="ECO:0000256" key="4">
    <source>
        <dbReference type="ARBA" id="ARBA00023136"/>
    </source>
</evidence>
<dbReference type="Proteomes" id="UP000823902">
    <property type="component" value="Unassembled WGS sequence"/>
</dbReference>
<dbReference type="PANTHER" id="PTHR33507:SF3">
    <property type="entry name" value="INNER MEMBRANE PROTEIN YBBJ"/>
    <property type="match status" value="1"/>
</dbReference>
<keyword evidence="4 5" id="KW-0472">Membrane</keyword>
<keyword evidence="3 5" id="KW-1133">Transmembrane helix</keyword>
<evidence type="ECO:0000313" key="8">
    <source>
        <dbReference type="Proteomes" id="UP000823902"/>
    </source>
</evidence>
<feature type="transmembrane region" description="Helical" evidence="5">
    <location>
        <begin position="12"/>
        <end position="41"/>
    </location>
</feature>
<dbReference type="EMBL" id="DWVY01000007">
    <property type="protein sequence ID" value="HJC73658.1"/>
    <property type="molecule type" value="Genomic_DNA"/>
</dbReference>
<gene>
    <name evidence="7" type="ORF">H9697_01725</name>
</gene>
<feature type="domain" description="NfeD-like C-terminal" evidence="6">
    <location>
        <begin position="92"/>
        <end position="152"/>
    </location>
</feature>
<dbReference type="InterPro" id="IPR052165">
    <property type="entry name" value="Membrane_assoc_protease"/>
</dbReference>
<dbReference type="GO" id="GO:0005886">
    <property type="term" value="C:plasma membrane"/>
    <property type="evidence" value="ECO:0007669"/>
    <property type="project" value="TreeGrafter"/>
</dbReference>
<protein>
    <submittedName>
        <fullName evidence="7">NfeD family protein</fullName>
    </submittedName>
</protein>
<dbReference type="AlphaFoldDB" id="A0A9D2Q828"/>
<evidence type="ECO:0000256" key="1">
    <source>
        <dbReference type="ARBA" id="ARBA00004141"/>
    </source>
</evidence>
<dbReference type="Pfam" id="PF01957">
    <property type="entry name" value="NfeD"/>
    <property type="match status" value="1"/>
</dbReference>
<sequence>MEADILTLSTSTLNLIWLGLFIILIIIEIFTVGLTTIWFAIGALAAMAANTLGAGLVVQIVVFLAVSVVLLLFTRPWAEKHLNKNRLKTNYESKIGEVIRITERVDNLKQTGKSIVDGQEWTVRAQNSSETFEKDELAEVVDVSGVKLIVKKHEEVTS</sequence>
<dbReference type="PANTHER" id="PTHR33507">
    <property type="entry name" value="INNER MEMBRANE PROTEIN YBBJ"/>
    <property type="match status" value="1"/>
</dbReference>
<dbReference type="InterPro" id="IPR002810">
    <property type="entry name" value="NfeD-like_C"/>
</dbReference>
<evidence type="ECO:0000313" key="7">
    <source>
        <dbReference type="EMBL" id="HJC73658.1"/>
    </source>
</evidence>
<proteinExistence type="predicted"/>
<dbReference type="InterPro" id="IPR012340">
    <property type="entry name" value="NA-bd_OB-fold"/>
</dbReference>
<feature type="transmembrane region" description="Helical" evidence="5">
    <location>
        <begin position="53"/>
        <end position="74"/>
    </location>
</feature>
<dbReference type="SUPFAM" id="SSF141322">
    <property type="entry name" value="NfeD domain-like"/>
    <property type="match status" value="1"/>
</dbReference>
<evidence type="ECO:0000256" key="5">
    <source>
        <dbReference type="SAM" id="Phobius"/>
    </source>
</evidence>
<reference evidence="7" key="2">
    <citation type="submission" date="2021-04" db="EMBL/GenBank/DDBJ databases">
        <authorList>
            <person name="Gilroy R."/>
        </authorList>
    </citation>
    <scope>NUCLEOTIDE SEQUENCE</scope>
    <source>
        <strain evidence="7">CHK196-7946</strain>
    </source>
</reference>
<keyword evidence="2 5" id="KW-0812">Transmembrane</keyword>
<name>A0A9D2Q828_9FIRM</name>
<comment type="caution">
    <text evidence="7">The sequence shown here is derived from an EMBL/GenBank/DDBJ whole genome shotgun (WGS) entry which is preliminary data.</text>
</comment>
<evidence type="ECO:0000256" key="2">
    <source>
        <dbReference type="ARBA" id="ARBA00022692"/>
    </source>
</evidence>
<organism evidence="7 8">
    <name type="scientific">Candidatus Mediterraneibacter faecavium</name>
    <dbReference type="NCBI Taxonomy" id="2838668"/>
    <lineage>
        <taxon>Bacteria</taxon>
        <taxon>Bacillati</taxon>
        <taxon>Bacillota</taxon>
        <taxon>Clostridia</taxon>
        <taxon>Lachnospirales</taxon>
        <taxon>Lachnospiraceae</taxon>
        <taxon>Mediterraneibacter</taxon>
    </lineage>
</organism>
<dbReference type="Gene3D" id="2.40.50.140">
    <property type="entry name" value="Nucleic acid-binding proteins"/>
    <property type="match status" value="1"/>
</dbReference>
<comment type="subcellular location">
    <subcellularLocation>
        <location evidence="1">Membrane</location>
        <topology evidence="1">Multi-pass membrane protein</topology>
    </subcellularLocation>
</comment>
<accession>A0A9D2Q828</accession>